<proteinExistence type="inferred from homology"/>
<dbReference type="CDD" id="cd05327">
    <property type="entry name" value="retinol-DH_like_SDR_c_like"/>
    <property type="match status" value="1"/>
</dbReference>
<name>A0AAV0PQU9_9ROSI</name>
<dbReference type="AlphaFoldDB" id="A0AAV0PQU9"/>
<evidence type="ECO:0000313" key="3">
    <source>
        <dbReference type="Proteomes" id="UP001154282"/>
    </source>
</evidence>
<organism evidence="2 3">
    <name type="scientific">Linum tenue</name>
    <dbReference type="NCBI Taxonomy" id="586396"/>
    <lineage>
        <taxon>Eukaryota</taxon>
        <taxon>Viridiplantae</taxon>
        <taxon>Streptophyta</taxon>
        <taxon>Embryophyta</taxon>
        <taxon>Tracheophyta</taxon>
        <taxon>Spermatophyta</taxon>
        <taxon>Magnoliopsida</taxon>
        <taxon>eudicotyledons</taxon>
        <taxon>Gunneridae</taxon>
        <taxon>Pentapetalae</taxon>
        <taxon>rosids</taxon>
        <taxon>fabids</taxon>
        <taxon>Malpighiales</taxon>
        <taxon>Linaceae</taxon>
        <taxon>Linum</taxon>
    </lineage>
</organism>
<evidence type="ECO:0000256" key="1">
    <source>
        <dbReference type="RuleBase" id="RU000363"/>
    </source>
</evidence>
<dbReference type="InterPro" id="IPR036291">
    <property type="entry name" value="NAD(P)-bd_dom_sf"/>
</dbReference>
<dbReference type="PANTHER" id="PTHR48476:SF1">
    <property type="entry name" value="SHORT-CHAIN DEHYDROGENASE TIC 32, CHLOROPLASTIC-LIKE"/>
    <property type="match status" value="1"/>
</dbReference>
<dbReference type="SUPFAM" id="SSF51735">
    <property type="entry name" value="NAD(P)-binding Rossmann-fold domains"/>
    <property type="match status" value="1"/>
</dbReference>
<dbReference type="Gene3D" id="3.40.50.720">
    <property type="entry name" value="NAD(P)-binding Rossmann-like Domain"/>
    <property type="match status" value="1"/>
</dbReference>
<keyword evidence="3" id="KW-1185">Reference proteome</keyword>
<comment type="similarity">
    <text evidence="1">Belongs to the short-chain dehydrogenases/reductases (SDR) family.</text>
</comment>
<dbReference type="InterPro" id="IPR002347">
    <property type="entry name" value="SDR_fam"/>
</dbReference>
<accession>A0AAV0PQU9</accession>
<dbReference type="PRINTS" id="PR00080">
    <property type="entry name" value="SDRFAMILY"/>
</dbReference>
<dbReference type="Pfam" id="PF00106">
    <property type="entry name" value="adh_short"/>
    <property type="match status" value="1"/>
</dbReference>
<reference evidence="2" key="1">
    <citation type="submission" date="2022-08" db="EMBL/GenBank/DDBJ databases">
        <authorList>
            <person name="Gutierrez-Valencia J."/>
        </authorList>
    </citation>
    <scope>NUCLEOTIDE SEQUENCE</scope>
</reference>
<gene>
    <name evidence="2" type="ORF">LITE_LOCUS39332</name>
</gene>
<dbReference type="EMBL" id="CAMGYJ010000009">
    <property type="protein sequence ID" value="CAI0472641.1"/>
    <property type="molecule type" value="Genomic_DNA"/>
</dbReference>
<sequence>MGKLIIVWFPIPISGGASGIGLETARVMAQHKAHVIIGARNMEAASKAKHLILKHTPGARVDVLQLDLASTRSVRAFADSFKALNLPLNVLINNAGVMFCPYQQSEDGIEMQFATNHLGHFLLTNLLVDKMKETARATGVEGRIVNLSSIAHIHTYRHAILFDDINDKKRYSDKRAYGQSKLANILHAKELSRRFQEEGVNITANAVHPGLIMTPLFRYSAISMSKQTRHNNDKPTKNVYRNKQNGAATTCYVALHPAMKGVTGKYFADCNEIQPSSHARDEMLARKLWDFSNKLVNSAASSKA</sequence>
<protein>
    <submittedName>
        <fullName evidence="2">Uncharacterized protein</fullName>
    </submittedName>
</protein>
<dbReference type="Proteomes" id="UP001154282">
    <property type="component" value="Unassembled WGS sequence"/>
</dbReference>
<evidence type="ECO:0000313" key="2">
    <source>
        <dbReference type="EMBL" id="CAI0472641.1"/>
    </source>
</evidence>
<dbReference type="PANTHER" id="PTHR48476">
    <property type="entry name" value="SHORT-CHAIN DEHYDROGENASE TIC 32, CHLOROPLASTIC-LIKE"/>
    <property type="match status" value="1"/>
</dbReference>
<dbReference type="InterPro" id="IPR055280">
    <property type="entry name" value="TIC32"/>
</dbReference>
<dbReference type="PRINTS" id="PR00081">
    <property type="entry name" value="GDHRDH"/>
</dbReference>
<comment type="caution">
    <text evidence="2">The sequence shown here is derived from an EMBL/GenBank/DDBJ whole genome shotgun (WGS) entry which is preliminary data.</text>
</comment>